<comment type="caution">
    <text evidence="1">The sequence shown here is derived from an EMBL/GenBank/DDBJ whole genome shotgun (WGS) entry which is preliminary data.</text>
</comment>
<accession>A0ABS1PU67</accession>
<organism evidence="1 2">
    <name type="scientific">Streptomyces endocoffeicus</name>
    <dbReference type="NCBI Taxonomy" id="2898945"/>
    <lineage>
        <taxon>Bacteria</taxon>
        <taxon>Bacillati</taxon>
        <taxon>Actinomycetota</taxon>
        <taxon>Actinomycetes</taxon>
        <taxon>Kitasatosporales</taxon>
        <taxon>Streptomycetaceae</taxon>
        <taxon>Streptomyces</taxon>
    </lineage>
</organism>
<reference evidence="1 2" key="1">
    <citation type="submission" date="2021-01" db="EMBL/GenBank/DDBJ databases">
        <title>WGS of actinomycetes isolated from Thailand.</title>
        <authorList>
            <person name="Thawai C."/>
        </authorList>
    </citation>
    <scope>NUCLEOTIDE SEQUENCE [LARGE SCALE GENOMIC DNA]</scope>
    <source>
        <strain evidence="1 2">CA3R110</strain>
    </source>
</reference>
<sequence>MTGPGADGLPVKREAQTPVVDRATMRARAALLLAPGVEPPTGEALAALKRDLRDDIAALLPEVEKAALGLRKGDLTRAFAMVCCCEARTRLTPLGTARDPTTHTTLLARSVNALLDHLERLGAQR</sequence>
<keyword evidence="2" id="KW-1185">Reference proteome</keyword>
<dbReference type="RefSeq" id="WP_201853067.1">
    <property type="nucleotide sequence ID" value="NZ_JAERRG010000009.1"/>
</dbReference>
<dbReference type="EMBL" id="JAERRG010000009">
    <property type="protein sequence ID" value="MBL1115271.1"/>
    <property type="molecule type" value="Genomic_DNA"/>
</dbReference>
<proteinExistence type="predicted"/>
<dbReference type="Pfam" id="PF19979">
    <property type="entry name" value="DUF6415"/>
    <property type="match status" value="1"/>
</dbReference>
<name>A0ABS1PU67_9ACTN</name>
<gene>
    <name evidence="1" type="ORF">JK364_23145</name>
</gene>
<protein>
    <submittedName>
        <fullName evidence="1">Uncharacterized protein</fullName>
    </submittedName>
</protein>
<dbReference type="Proteomes" id="UP000621510">
    <property type="component" value="Unassembled WGS sequence"/>
</dbReference>
<dbReference type="InterPro" id="IPR046300">
    <property type="entry name" value="DUF6415"/>
</dbReference>
<evidence type="ECO:0000313" key="1">
    <source>
        <dbReference type="EMBL" id="MBL1115271.1"/>
    </source>
</evidence>
<evidence type="ECO:0000313" key="2">
    <source>
        <dbReference type="Proteomes" id="UP000621510"/>
    </source>
</evidence>